<protein>
    <submittedName>
        <fullName evidence="2">Proteoglycan 4-like isoform X1</fullName>
    </submittedName>
</protein>
<evidence type="ECO:0000313" key="3">
    <source>
        <dbReference type="Proteomes" id="UP001279410"/>
    </source>
</evidence>
<evidence type="ECO:0000313" key="2">
    <source>
        <dbReference type="EMBL" id="GLD74073.1"/>
    </source>
</evidence>
<name>A0AAD3RM13_LATJO</name>
<dbReference type="Proteomes" id="UP001279410">
    <property type="component" value="Unassembled WGS sequence"/>
</dbReference>
<comment type="caution">
    <text evidence="2">The sequence shown here is derived from an EMBL/GenBank/DDBJ whole genome shotgun (WGS) entry which is preliminary data.</text>
</comment>
<proteinExistence type="predicted"/>
<gene>
    <name evidence="2" type="ORF">AKAME5_002540000</name>
</gene>
<reference evidence="2" key="1">
    <citation type="submission" date="2022-08" db="EMBL/GenBank/DDBJ databases">
        <title>Genome sequencing of akame (Lates japonicus).</title>
        <authorList>
            <person name="Hashiguchi Y."/>
            <person name="Takahashi H."/>
        </authorList>
    </citation>
    <scope>NUCLEOTIDE SEQUENCE</scope>
    <source>
        <strain evidence="2">Kochi</strain>
    </source>
</reference>
<keyword evidence="3" id="KW-1185">Reference proteome</keyword>
<organism evidence="2 3">
    <name type="scientific">Lates japonicus</name>
    <name type="common">Japanese lates</name>
    <dbReference type="NCBI Taxonomy" id="270547"/>
    <lineage>
        <taxon>Eukaryota</taxon>
        <taxon>Metazoa</taxon>
        <taxon>Chordata</taxon>
        <taxon>Craniata</taxon>
        <taxon>Vertebrata</taxon>
        <taxon>Euteleostomi</taxon>
        <taxon>Actinopterygii</taxon>
        <taxon>Neopterygii</taxon>
        <taxon>Teleostei</taxon>
        <taxon>Neoteleostei</taxon>
        <taxon>Acanthomorphata</taxon>
        <taxon>Carangaria</taxon>
        <taxon>Carangaria incertae sedis</taxon>
        <taxon>Centropomidae</taxon>
        <taxon>Lates</taxon>
    </lineage>
</organism>
<dbReference type="AlphaFoldDB" id="A0AAD3RM13"/>
<feature type="compositionally biased region" description="Polar residues" evidence="1">
    <location>
        <begin position="48"/>
        <end position="76"/>
    </location>
</feature>
<sequence>MFNSLDDLKELQQKPVSLMSVANFMAEKAHLENFVELVKQMLQLDPTQRRTLSQNSDKSESTQRPLSENHASTISSCVAERSQQKPPTLSEEENPTMAHIKPLQNLP</sequence>
<dbReference type="EMBL" id="BRZM01001984">
    <property type="protein sequence ID" value="GLD74073.1"/>
    <property type="molecule type" value="Genomic_DNA"/>
</dbReference>
<accession>A0AAD3RM13</accession>
<evidence type="ECO:0000256" key="1">
    <source>
        <dbReference type="SAM" id="MobiDB-lite"/>
    </source>
</evidence>
<feature type="region of interest" description="Disordered" evidence="1">
    <location>
        <begin position="48"/>
        <end position="107"/>
    </location>
</feature>